<dbReference type="Gene3D" id="3.30.750.44">
    <property type="match status" value="1"/>
</dbReference>
<dbReference type="EnsemblPlants" id="Pp3c16_16750V3.5">
    <property type="protein sequence ID" value="Pp3c16_16750V3.5"/>
    <property type="gene ID" value="Pp3c16_16750"/>
</dbReference>
<evidence type="ECO:0000259" key="7">
    <source>
        <dbReference type="PROSITE" id="PS50106"/>
    </source>
</evidence>
<dbReference type="FunCoup" id="A0A7I4B386">
    <property type="interactions" value="1170"/>
</dbReference>
<dbReference type="PROSITE" id="PS50106">
    <property type="entry name" value="PDZ"/>
    <property type="match status" value="1"/>
</dbReference>
<dbReference type="NCBIfam" id="TIGR00225">
    <property type="entry name" value="prc"/>
    <property type="match status" value="1"/>
</dbReference>
<reference evidence="8" key="3">
    <citation type="submission" date="2020-12" db="UniProtKB">
        <authorList>
            <consortium name="EnsemblPlants"/>
        </authorList>
    </citation>
    <scope>IDENTIFICATION</scope>
</reference>
<protein>
    <recommendedName>
        <fullName evidence="6">C-terminal processing peptidase</fullName>
        <ecNumber evidence="6">3.4.21.102</ecNumber>
    </recommendedName>
</protein>
<keyword evidence="4" id="KW-0720">Serine protease</keyword>
<gene>
    <name evidence="8" type="primary">LOC112293376</name>
</gene>
<dbReference type="InterPro" id="IPR041489">
    <property type="entry name" value="PDZ_6"/>
</dbReference>
<evidence type="ECO:0000313" key="9">
    <source>
        <dbReference type="Proteomes" id="UP000006727"/>
    </source>
</evidence>
<dbReference type="Gene3D" id="3.90.226.10">
    <property type="entry name" value="2-enoyl-CoA Hydratase, Chain A, domain 1"/>
    <property type="match status" value="1"/>
</dbReference>
<dbReference type="InterPro" id="IPR001478">
    <property type="entry name" value="PDZ"/>
</dbReference>
<comment type="similarity">
    <text evidence="1">Belongs to the peptidase S41A family.</text>
</comment>
<organism evidence="8 9">
    <name type="scientific">Physcomitrium patens</name>
    <name type="common">Spreading-leaved earth moss</name>
    <name type="synonym">Physcomitrella patens</name>
    <dbReference type="NCBI Taxonomy" id="3218"/>
    <lineage>
        <taxon>Eukaryota</taxon>
        <taxon>Viridiplantae</taxon>
        <taxon>Streptophyta</taxon>
        <taxon>Embryophyta</taxon>
        <taxon>Bryophyta</taxon>
        <taxon>Bryophytina</taxon>
        <taxon>Bryopsida</taxon>
        <taxon>Funariidae</taxon>
        <taxon>Funariales</taxon>
        <taxon>Funariaceae</taxon>
        <taxon>Physcomitrium</taxon>
    </lineage>
</organism>
<dbReference type="CDD" id="cd07560">
    <property type="entry name" value="Peptidase_S41_CPP"/>
    <property type="match status" value="1"/>
</dbReference>
<dbReference type="EC" id="3.4.21.102" evidence="6"/>
<dbReference type="SMART" id="SM00228">
    <property type="entry name" value="PDZ"/>
    <property type="match status" value="1"/>
</dbReference>
<dbReference type="RefSeq" id="XP_024398457.1">
    <property type="nucleotide sequence ID" value="XM_024542689.2"/>
</dbReference>
<evidence type="ECO:0000256" key="5">
    <source>
        <dbReference type="ARBA" id="ARBA00051784"/>
    </source>
</evidence>
<dbReference type="Proteomes" id="UP000006727">
    <property type="component" value="Chromosome 16"/>
</dbReference>
<reference evidence="8 9" key="2">
    <citation type="journal article" date="2018" name="Plant J.">
        <title>The Physcomitrella patens chromosome-scale assembly reveals moss genome structure and evolution.</title>
        <authorList>
            <person name="Lang D."/>
            <person name="Ullrich K.K."/>
            <person name="Murat F."/>
            <person name="Fuchs J."/>
            <person name="Jenkins J."/>
            <person name="Haas F.B."/>
            <person name="Piednoel M."/>
            <person name="Gundlach H."/>
            <person name="Van Bel M."/>
            <person name="Meyberg R."/>
            <person name="Vives C."/>
            <person name="Morata J."/>
            <person name="Symeonidi A."/>
            <person name="Hiss M."/>
            <person name="Muchero W."/>
            <person name="Kamisugi Y."/>
            <person name="Saleh O."/>
            <person name="Blanc G."/>
            <person name="Decker E.L."/>
            <person name="van Gessel N."/>
            <person name="Grimwood J."/>
            <person name="Hayes R.D."/>
            <person name="Graham S.W."/>
            <person name="Gunter L.E."/>
            <person name="McDaniel S.F."/>
            <person name="Hoernstein S.N.W."/>
            <person name="Larsson A."/>
            <person name="Li F.W."/>
            <person name="Perroud P.F."/>
            <person name="Phillips J."/>
            <person name="Ranjan P."/>
            <person name="Rokshar D.S."/>
            <person name="Rothfels C.J."/>
            <person name="Schneider L."/>
            <person name="Shu S."/>
            <person name="Stevenson D.W."/>
            <person name="Thummler F."/>
            <person name="Tillich M."/>
            <person name="Villarreal Aguilar J.C."/>
            <person name="Widiez T."/>
            <person name="Wong G.K."/>
            <person name="Wymore A."/>
            <person name="Zhang Y."/>
            <person name="Zimmer A.D."/>
            <person name="Quatrano R.S."/>
            <person name="Mayer K.F.X."/>
            <person name="Goodstein D."/>
            <person name="Casacuberta J.M."/>
            <person name="Vandepoele K."/>
            <person name="Reski R."/>
            <person name="Cuming A.C."/>
            <person name="Tuskan G.A."/>
            <person name="Maumus F."/>
            <person name="Salse J."/>
            <person name="Schmutz J."/>
            <person name="Rensing S.A."/>
        </authorList>
    </citation>
    <scope>NUCLEOTIDE SEQUENCE [LARGE SCALE GENOMIC DNA]</scope>
    <source>
        <strain evidence="8 9">cv. Gransden 2004</strain>
    </source>
</reference>
<dbReference type="EMBL" id="ABEU02000016">
    <property type="status" value="NOT_ANNOTATED_CDS"/>
    <property type="molecule type" value="Genomic_DNA"/>
</dbReference>
<dbReference type="Gene3D" id="2.30.42.10">
    <property type="match status" value="1"/>
</dbReference>
<dbReference type="Pfam" id="PF03572">
    <property type="entry name" value="Peptidase_S41"/>
    <property type="match status" value="1"/>
</dbReference>
<dbReference type="FunFam" id="3.90.226.10:FF:000023">
    <property type="entry name" value="Carboxyl-terminal processing protease"/>
    <property type="match status" value="1"/>
</dbReference>
<dbReference type="SUPFAM" id="SSF52096">
    <property type="entry name" value="ClpP/crotonase"/>
    <property type="match status" value="1"/>
</dbReference>
<evidence type="ECO:0000256" key="4">
    <source>
        <dbReference type="ARBA" id="ARBA00022825"/>
    </source>
</evidence>
<dbReference type="Pfam" id="PF17820">
    <property type="entry name" value="PDZ_6"/>
    <property type="match status" value="1"/>
</dbReference>
<dbReference type="GO" id="GO:0004175">
    <property type="term" value="F:endopeptidase activity"/>
    <property type="evidence" value="ECO:0000318"/>
    <property type="project" value="GO_Central"/>
</dbReference>
<dbReference type="InParanoid" id="A0A7I4B386"/>
<dbReference type="KEGG" id="ppp:112293376"/>
<evidence type="ECO:0000256" key="1">
    <source>
        <dbReference type="ARBA" id="ARBA00009179"/>
    </source>
</evidence>
<feature type="domain" description="PDZ" evidence="7">
    <location>
        <begin position="258"/>
        <end position="328"/>
    </location>
</feature>
<dbReference type="InterPro" id="IPR036034">
    <property type="entry name" value="PDZ_sf"/>
</dbReference>
<dbReference type="PANTHER" id="PTHR32060:SF31">
    <property type="entry name" value="CARBOXYL-TERMINAL-PROCESSING PEPTIDASE 1, CHLOROPLASTIC"/>
    <property type="match status" value="1"/>
</dbReference>
<dbReference type="SMART" id="SM00245">
    <property type="entry name" value="TSPc"/>
    <property type="match status" value="1"/>
</dbReference>
<dbReference type="GeneID" id="112293376"/>
<dbReference type="Gramene" id="Pp3c16_16750V3.5">
    <property type="protein sequence ID" value="Pp3c16_16750V3.5"/>
    <property type="gene ID" value="Pp3c16_16750"/>
</dbReference>
<dbReference type="InterPro" id="IPR005151">
    <property type="entry name" value="Tail-specific_protease"/>
</dbReference>
<dbReference type="CDD" id="cd06782">
    <property type="entry name" value="cpPDZ_CPP-like"/>
    <property type="match status" value="1"/>
</dbReference>
<sequence length="562" mass="59991">MAAALITALPCLFHSRHGRSSAVIVARKKVPTRSSGGCWLRNFYAPDVHSSELRAPCTPFEFDACVEGEAEVNSVQGGTVLKAMRDAGVGLLASLVTLAASVQSPLPAFGLEGTHEASQAGRVSVETAKYNVDAPSTAGKNSLSIATSNDETVSLGVAPEDVTLRDECTEEIASSVVPMEEAVQEVPNESVIQEAWQVVNENFLDARHNSWSADAWLKKKQEVLKNPIRSRMAAYGSIRNMLASLDDPFTRFLTPEQFLQLSKYDVTGIGLNIGESAPAAGEPNLKVIGIILGSPAQLAGVRQGDELLEVAGNSVTGKTAFEAASLIQGPKGTKVSLKVRHNRCSTPQVFELERQQDVRSPVFYRLERVPGSKEMTGFIKLKEFNALAKRDLLTAMKRMQDAGATSFVLDLRDNPGGLVQAGIEISKLFLDEGETVIETVGREAKAVRNVIATTPPVTNAPLTILVNDHTASASEIVAAALHDNCRAVLVGKRTFGKGLIQAVYELSDGSGVVLTVGKYVTPGHQDIDGVGIEPDFNQLPDSNEGLGKLAQCKMMKASANSS</sequence>
<dbReference type="InterPro" id="IPR029045">
    <property type="entry name" value="ClpP/crotonase-like_dom_sf"/>
</dbReference>
<dbReference type="GO" id="GO:0006508">
    <property type="term" value="P:proteolysis"/>
    <property type="evidence" value="ECO:0007669"/>
    <property type="project" value="UniProtKB-KW"/>
</dbReference>
<dbReference type="AlphaFoldDB" id="A0A7I4B386"/>
<keyword evidence="2" id="KW-0645">Protease</keyword>
<name>A0A7I4B386_PHYPA</name>
<dbReference type="InterPro" id="IPR004447">
    <property type="entry name" value="Peptidase_S41A"/>
</dbReference>
<dbReference type="OrthoDB" id="43580at2759"/>
<accession>A0A7I4B386</accession>
<evidence type="ECO:0000313" key="8">
    <source>
        <dbReference type="EnsemblPlants" id="Pp3c16_16750V3.5"/>
    </source>
</evidence>
<evidence type="ECO:0000256" key="6">
    <source>
        <dbReference type="ARBA" id="ARBA00066637"/>
    </source>
</evidence>
<evidence type="ECO:0000256" key="2">
    <source>
        <dbReference type="ARBA" id="ARBA00022670"/>
    </source>
</evidence>
<reference evidence="8 9" key="1">
    <citation type="journal article" date="2008" name="Science">
        <title>The Physcomitrella genome reveals evolutionary insights into the conquest of land by plants.</title>
        <authorList>
            <person name="Rensing S."/>
            <person name="Lang D."/>
            <person name="Zimmer A."/>
            <person name="Terry A."/>
            <person name="Salamov A."/>
            <person name="Shapiro H."/>
            <person name="Nishiyama T."/>
            <person name="Perroud P.-F."/>
            <person name="Lindquist E."/>
            <person name="Kamisugi Y."/>
            <person name="Tanahashi T."/>
            <person name="Sakakibara K."/>
            <person name="Fujita T."/>
            <person name="Oishi K."/>
            <person name="Shin-I T."/>
            <person name="Kuroki Y."/>
            <person name="Toyoda A."/>
            <person name="Suzuki Y."/>
            <person name="Hashimoto A."/>
            <person name="Yamaguchi K."/>
            <person name="Sugano A."/>
            <person name="Kohara Y."/>
            <person name="Fujiyama A."/>
            <person name="Anterola A."/>
            <person name="Aoki S."/>
            <person name="Ashton N."/>
            <person name="Barbazuk W.B."/>
            <person name="Barker E."/>
            <person name="Bennetzen J."/>
            <person name="Bezanilla M."/>
            <person name="Blankenship R."/>
            <person name="Cho S.H."/>
            <person name="Dutcher S."/>
            <person name="Estelle M."/>
            <person name="Fawcett J.A."/>
            <person name="Gundlach H."/>
            <person name="Hanada K."/>
            <person name="Heyl A."/>
            <person name="Hicks K.A."/>
            <person name="Hugh J."/>
            <person name="Lohr M."/>
            <person name="Mayer K."/>
            <person name="Melkozernov A."/>
            <person name="Murata T."/>
            <person name="Nelson D."/>
            <person name="Pils B."/>
            <person name="Prigge M."/>
            <person name="Reiss B."/>
            <person name="Renner T."/>
            <person name="Rombauts S."/>
            <person name="Rushton P."/>
            <person name="Sanderfoot A."/>
            <person name="Schween G."/>
            <person name="Shiu S.-H."/>
            <person name="Stueber K."/>
            <person name="Theodoulou F.L."/>
            <person name="Tu H."/>
            <person name="Van de Peer Y."/>
            <person name="Verrier P.J."/>
            <person name="Waters E."/>
            <person name="Wood A."/>
            <person name="Yang L."/>
            <person name="Cove D."/>
            <person name="Cuming A."/>
            <person name="Hasebe M."/>
            <person name="Lucas S."/>
            <person name="Mishler D.B."/>
            <person name="Reski R."/>
            <person name="Grigoriev I."/>
            <person name="Quatrano R.S."/>
            <person name="Boore J.L."/>
        </authorList>
    </citation>
    <scope>NUCLEOTIDE SEQUENCE [LARGE SCALE GENOMIC DNA]</scope>
    <source>
        <strain evidence="8 9">cv. Gransden 2004</strain>
    </source>
</reference>
<proteinExistence type="inferred from homology"/>
<dbReference type="GO" id="GO:0004252">
    <property type="term" value="F:serine-type endopeptidase activity"/>
    <property type="evidence" value="ECO:0007669"/>
    <property type="project" value="UniProtKB-EC"/>
</dbReference>
<dbReference type="SUPFAM" id="SSF50156">
    <property type="entry name" value="PDZ domain-like"/>
    <property type="match status" value="1"/>
</dbReference>
<evidence type="ECO:0000256" key="3">
    <source>
        <dbReference type="ARBA" id="ARBA00022801"/>
    </source>
</evidence>
<dbReference type="PANTHER" id="PTHR32060">
    <property type="entry name" value="TAIL-SPECIFIC PROTEASE"/>
    <property type="match status" value="1"/>
</dbReference>
<comment type="catalytic activity">
    <reaction evidence="5">
        <text>The enzyme shows specific recognition of a C-terminal tripeptide, Xaa-Yaa-Zaa, in which Xaa is preferably Ala or Leu, Yaa is preferably Ala or Tyr, and Zaa is preferably Ala, but then cleaves at a variable distance from the C-terminus. A typical cleavage is -Ala-Ala-|-Arg-Ala-Ala-Lys-Glu-Asn-Tyr-Ala-Leu-Ala-Ala.</text>
        <dbReference type="EC" id="3.4.21.102"/>
    </reaction>
</comment>
<keyword evidence="3" id="KW-0378">Hydrolase</keyword>
<keyword evidence="9" id="KW-1185">Reference proteome</keyword>